<evidence type="ECO:0000313" key="8">
    <source>
        <dbReference type="Proteomes" id="UP000305881"/>
    </source>
</evidence>
<dbReference type="PANTHER" id="PTHR30213">
    <property type="entry name" value="INNER MEMBRANE PROTEIN YHJD"/>
    <property type="match status" value="1"/>
</dbReference>
<dbReference type="RefSeq" id="WP_017839384.1">
    <property type="nucleotide sequence ID" value="NZ_CP035467.1"/>
</dbReference>
<sequence length="435" mass="48974">MNIIKFINEDVWRIQEQSLNRYEAYGLHALKIILLSSKGFIRDLCILRSSALALYTLLTIVPVFAMLFGVAKGFGFERILKEKLLEQVPEHDTMIVQIIGFAENMLETAQGGVVAGIGVIFLFFTVIKVIVFIEESFNAIWKIDSGRPLNRKLSDYLSLMFLAPILLIISSGITVFLKTHLAWLLGVMHLPDFGANLVLQLLGLSPLVIMSALLSFIYIYIPNHKVKLKPGLIAGILAAIAYQTFQWAYLTLQFGVSEYNAIYGSFAALPLFILSLQIGWMIVLFGCEIAFYIQNFTEFKEDQKYSEPSIVIQKASALKMMQLIVHAFTEEAPPLTEGEISKRLRLPISVVSTVLKKLKNGGIIIELNREEDDETVFLPAVDSRRLDVARVIKTLEQYGQHKLPDIQGIEDCLKLIEESEKLLESSQINTLVKDI</sequence>
<dbReference type="EMBL" id="CP035467">
    <property type="protein sequence ID" value="QCW82774.1"/>
    <property type="molecule type" value="Genomic_DNA"/>
</dbReference>
<protein>
    <submittedName>
        <fullName evidence="7">YihY family inner membrane protein</fullName>
    </submittedName>
</protein>
<dbReference type="InterPro" id="IPR036390">
    <property type="entry name" value="WH_DNA-bd_sf"/>
</dbReference>
<feature type="transmembrane region" description="Helical" evidence="6">
    <location>
        <begin position="113"/>
        <end position="133"/>
    </location>
</feature>
<organism evidence="7 8">
    <name type="scientific">Methylotuvimicrobium buryatense</name>
    <name type="common">Methylomicrobium buryatense</name>
    <dbReference type="NCBI Taxonomy" id="95641"/>
    <lineage>
        <taxon>Bacteria</taxon>
        <taxon>Pseudomonadati</taxon>
        <taxon>Pseudomonadota</taxon>
        <taxon>Gammaproteobacteria</taxon>
        <taxon>Methylococcales</taxon>
        <taxon>Methylococcaceae</taxon>
        <taxon>Methylotuvimicrobium</taxon>
    </lineage>
</organism>
<keyword evidence="5 6" id="KW-0472">Membrane</keyword>
<keyword evidence="8" id="KW-1185">Reference proteome</keyword>
<evidence type="ECO:0000256" key="6">
    <source>
        <dbReference type="SAM" id="Phobius"/>
    </source>
</evidence>
<dbReference type="NCBIfam" id="TIGR00765">
    <property type="entry name" value="yihY_not_rbn"/>
    <property type="match status" value="1"/>
</dbReference>
<feature type="transmembrane region" description="Helical" evidence="6">
    <location>
        <begin position="197"/>
        <end position="220"/>
    </location>
</feature>
<dbReference type="PANTHER" id="PTHR30213:SF0">
    <property type="entry name" value="UPF0761 MEMBRANE PROTEIN YIHY"/>
    <property type="match status" value="1"/>
</dbReference>
<dbReference type="STRING" id="675511.GCA_000341735_00761"/>
<dbReference type="KEGG" id="mbur:EQU24_11385"/>
<name>A0A4P9UN74_METBY</name>
<reference evidence="8" key="1">
    <citation type="journal article" date="2019" name="J. Bacteriol.">
        <title>A Mutagenic Screen Identifies a TonB-Dependent Receptor Required for the Lanthanide Metal Switch in the Type I Methanotroph 'Methylotuvimicrobium buryatense' 5GB1C.</title>
        <authorList>
            <person name="Groom J.D."/>
            <person name="Ford S.M."/>
            <person name="Pesesky M.W."/>
            <person name="Lidstrom M.E."/>
        </authorList>
    </citation>
    <scope>NUCLEOTIDE SEQUENCE [LARGE SCALE GENOMIC DNA]</scope>
    <source>
        <strain evidence="8">5GB1C</strain>
    </source>
</reference>
<keyword evidence="3 6" id="KW-0812">Transmembrane</keyword>
<evidence type="ECO:0000256" key="4">
    <source>
        <dbReference type="ARBA" id="ARBA00022989"/>
    </source>
</evidence>
<dbReference type="OrthoDB" id="9808671at2"/>
<comment type="subcellular location">
    <subcellularLocation>
        <location evidence="1">Cell membrane</location>
        <topology evidence="1">Multi-pass membrane protein</topology>
    </subcellularLocation>
</comment>
<accession>A0A4P9UN74</accession>
<evidence type="ECO:0000256" key="3">
    <source>
        <dbReference type="ARBA" id="ARBA00022692"/>
    </source>
</evidence>
<evidence type="ECO:0000256" key="1">
    <source>
        <dbReference type="ARBA" id="ARBA00004651"/>
    </source>
</evidence>
<keyword evidence="2" id="KW-1003">Cell membrane</keyword>
<feature type="transmembrane region" description="Helical" evidence="6">
    <location>
        <begin position="262"/>
        <end position="293"/>
    </location>
</feature>
<feature type="transmembrane region" description="Helical" evidence="6">
    <location>
        <begin position="153"/>
        <end position="177"/>
    </location>
</feature>
<proteinExistence type="predicted"/>
<evidence type="ECO:0000313" key="7">
    <source>
        <dbReference type="EMBL" id="QCW82774.1"/>
    </source>
</evidence>
<dbReference type="SUPFAM" id="SSF46785">
    <property type="entry name" value="Winged helix' DNA-binding domain"/>
    <property type="match status" value="1"/>
</dbReference>
<dbReference type="Proteomes" id="UP000305881">
    <property type="component" value="Chromosome"/>
</dbReference>
<keyword evidence="4 6" id="KW-1133">Transmembrane helix</keyword>
<dbReference type="Pfam" id="PF03631">
    <property type="entry name" value="Virul_fac_BrkB"/>
    <property type="match status" value="1"/>
</dbReference>
<evidence type="ECO:0000256" key="2">
    <source>
        <dbReference type="ARBA" id="ARBA00022475"/>
    </source>
</evidence>
<feature type="transmembrane region" description="Helical" evidence="6">
    <location>
        <begin position="52"/>
        <end position="71"/>
    </location>
</feature>
<evidence type="ECO:0000256" key="5">
    <source>
        <dbReference type="ARBA" id="ARBA00023136"/>
    </source>
</evidence>
<dbReference type="InterPro" id="IPR017039">
    <property type="entry name" value="Virul_fac_BrkB"/>
</dbReference>
<feature type="transmembrane region" description="Helical" evidence="6">
    <location>
        <begin position="232"/>
        <end position="250"/>
    </location>
</feature>
<dbReference type="GO" id="GO:0005886">
    <property type="term" value="C:plasma membrane"/>
    <property type="evidence" value="ECO:0007669"/>
    <property type="project" value="UniProtKB-SubCell"/>
</dbReference>
<dbReference type="AlphaFoldDB" id="A0A4P9UN74"/>
<gene>
    <name evidence="7" type="ORF">EQU24_11385</name>
</gene>